<feature type="active site" description="Proton donor" evidence="4">
    <location>
        <position position="285"/>
    </location>
</feature>
<evidence type="ECO:0000256" key="3">
    <source>
        <dbReference type="ARBA" id="ARBA00023235"/>
    </source>
</evidence>
<gene>
    <name evidence="4" type="primary">menF</name>
    <name evidence="6" type="ORF">DRW41_13810</name>
</gene>
<comment type="catalytic activity">
    <reaction evidence="1 4">
        <text>chorismate = isochorismate</text>
        <dbReference type="Rhea" id="RHEA:18985"/>
        <dbReference type="ChEBI" id="CHEBI:29748"/>
        <dbReference type="ChEBI" id="CHEBI:29780"/>
        <dbReference type="EC" id="5.4.4.2"/>
    </reaction>
</comment>
<dbReference type="OrthoDB" id="9803598at2"/>
<feature type="active site" description="Proton acceptor" evidence="4">
    <location>
        <position position="236"/>
    </location>
</feature>
<comment type="cofactor">
    <cofactor evidence="4">
        <name>Mg(2+)</name>
        <dbReference type="ChEBI" id="CHEBI:18420"/>
    </cofactor>
</comment>
<dbReference type="PANTHER" id="PTHR42839:SF1">
    <property type="entry name" value="ISOCHORISMATE SYNTHASE MENF"/>
    <property type="match status" value="1"/>
</dbReference>
<dbReference type="PANTHER" id="PTHR42839">
    <property type="entry name" value="ISOCHORISMATE SYNTHASE ENTC"/>
    <property type="match status" value="1"/>
</dbReference>
<comment type="pathway">
    <text evidence="4">Quinol/quinone metabolism; 1,4-dihydroxy-2-naphthoate biosynthesis; 1,4-dihydroxy-2-naphthoate from chorismate: step 1/7.</text>
</comment>
<dbReference type="Gene3D" id="3.60.120.10">
    <property type="entry name" value="Anthranilate synthase"/>
    <property type="match status" value="1"/>
</dbReference>
<evidence type="ECO:0000256" key="2">
    <source>
        <dbReference type="ARBA" id="ARBA00005297"/>
    </source>
</evidence>
<keyword evidence="4" id="KW-0460">Magnesium</keyword>
<comment type="caution">
    <text evidence="6">The sequence shown here is derived from an EMBL/GenBank/DDBJ whole genome shotgun (WGS) entry which is preliminary data.</text>
</comment>
<keyword evidence="4" id="KW-0479">Metal-binding</keyword>
<proteinExistence type="inferred from homology"/>
<comment type="pathway">
    <text evidence="4">Quinol/quinone metabolism; menaquinone biosynthesis.</text>
</comment>
<dbReference type="EMBL" id="QNQT01000006">
    <property type="protein sequence ID" value="RDU36108.1"/>
    <property type="molecule type" value="Genomic_DNA"/>
</dbReference>
<dbReference type="InterPro" id="IPR004561">
    <property type="entry name" value="IsoChor_synthase"/>
</dbReference>
<evidence type="ECO:0000313" key="6">
    <source>
        <dbReference type="EMBL" id="RDU36108.1"/>
    </source>
</evidence>
<dbReference type="InterPro" id="IPR019999">
    <property type="entry name" value="Anth_synth_I-like"/>
</dbReference>
<comment type="function">
    <text evidence="4">Catalyzes the conversion of chorismate to isochorismate.</text>
</comment>
<dbReference type="InterPro" id="IPR034681">
    <property type="entry name" value="MenF"/>
</dbReference>
<dbReference type="EC" id="5.4.4.2" evidence="4"/>
<dbReference type="Pfam" id="PF00425">
    <property type="entry name" value="Chorismate_bind"/>
    <property type="match status" value="1"/>
</dbReference>
<reference evidence="6 7" key="1">
    <citation type="submission" date="2018-07" db="EMBL/GenBank/DDBJ databases">
        <title>Bacillus sp. YLB-04 draft genome sequence.</title>
        <authorList>
            <person name="Yu L."/>
            <person name="Tang X."/>
        </authorList>
    </citation>
    <scope>NUCLEOTIDE SEQUENCE [LARGE SCALE GENOMIC DNA]</scope>
    <source>
        <strain evidence="6 7">YLB-04</strain>
    </source>
</reference>
<feature type="binding site" evidence="4">
    <location>
        <position position="329"/>
    </location>
    <ligand>
        <name>Mg(2+)</name>
        <dbReference type="ChEBI" id="CHEBI:18420"/>
    </ligand>
</feature>
<evidence type="ECO:0000256" key="4">
    <source>
        <dbReference type="HAMAP-Rule" id="MF_01935"/>
    </source>
</evidence>
<evidence type="ECO:0000259" key="5">
    <source>
        <dbReference type="Pfam" id="PF00425"/>
    </source>
</evidence>
<dbReference type="SUPFAM" id="SSF56322">
    <property type="entry name" value="ADC synthase"/>
    <property type="match status" value="1"/>
</dbReference>
<organism evidence="6 7">
    <name type="scientific">Neobacillus piezotolerans</name>
    <dbReference type="NCBI Taxonomy" id="2259171"/>
    <lineage>
        <taxon>Bacteria</taxon>
        <taxon>Bacillati</taxon>
        <taxon>Bacillota</taxon>
        <taxon>Bacilli</taxon>
        <taxon>Bacillales</taxon>
        <taxon>Bacillaceae</taxon>
        <taxon>Neobacillus</taxon>
    </lineage>
</organism>
<dbReference type="AlphaFoldDB" id="A0A3D8GNV4"/>
<evidence type="ECO:0000256" key="1">
    <source>
        <dbReference type="ARBA" id="ARBA00000799"/>
    </source>
</evidence>
<keyword evidence="3 4" id="KW-0413">Isomerase</keyword>
<dbReference type="GO" id="GO:0008909">
    <property type="term" value="F:isochorismate synthase activity"/>
    <property type="evidence" value="ECO:0007669"/>
    <property type="project" value="UniProtKB-UniRule"/>
</dbReference>
<name>A0A3D8GNV4_9BACI</name>
<feature type="domain" description="Chorismate-utilising enzyme C-terminal" evidence="5">
    <location>
        <begin position="217"/>
        <end position="468"/>
    </location>
</feature>
<dbReference type="UniPathway" id="UPA00079"/>
<dbReference type="UniPathway" id="UPA01057">
    <property type="reaction ID" value="UER00163"/>
</dbReference>
<dbReference type="InterPro" id="IPR005801">
    <property type="entry name" value="ADC_synthase"/>
</dbReference>
<dbReference type="Proteomes" id="UP000257144">
    <property type="component" value="Unassembled WGS sequence"/>
</dbReference>
<dbReference type="NCBIfam" id="TIGR00543">
    <property type="entry name" value="isochor_syn"/>
    <property type="match status" value="1"/>
</dbReference>
<dbReference type="InterPro" id="IPR015890">
    <property type="entry name" value="Chorismate_C"/>
</dbReference>
<comment type="similarity">
    <text evidence="2 4">Belongs to the isochorismate synthase family.</text>
</comment>
<feature type="binding site" evidence="4">
    <location>
        <position position="464"/>
    </location>
    <ligand>
        <name>Mg(2+)</name>
        <dbReference type="ChEBI" id="CHEBI:18420"/>
    </ligand>
</feature>
<dbReference type="GO" id="GO:0000287">
    <property type="term" value="F:magnesium ion binding"/>
    <property type="evidence" value="ECO:0007669"/>
    <property type="project" value="UniProtKB-UniRule"/>
</dbReference>
<protein>
    <recommendedName>
        <fullName evidence="4">Isochorismate synthase MenF</fullName>
        <ecNumber evidence="4">5.4.4.2</ecNumber>
    </recommendedName>
    <alternativeName>
        <fullName evidence="4">Isochorismate mutase</fullName>
    </alternativeName>
</protein>
<dbReference type="PRINTS" id="PR00095">
    <property type="entry name" value="ANTSNTHASEI"/>
</dbReference>
<accession>A0A3D8GNV4</accession>
<keyword evidence="4" id="KW-0474">Menaquinone biosynthesis</keyword>
<evidence type="ECO:0000313" key="7">
    <source>
        <dbReference type="Proteomes" id="UP000257144"/>
    </source>
</evidence>
<dbReference type="HAMAP" id="MF_01935">
    <property type="entry name" value="MenF"/>
    <property type="match status" value="1"/>
</dbReference>
<dbReference type="GO" id="GO:0009234">
    <property type="term" value="P:menaquinone biosynthetic process"/>
    <property type="evidence" value="ECO:0007669"/>
    <property type="project" value="UniProtKB-UniRule"/>
</dbReference>
<keyword evidence="7" id="KW-1185">Reference proteome</keyword>
<sequence length="481" mass="52679">MDNSFGCCVGGKFVVTIHETELKEAIHLGIEKAREQGRPILVSEVRKAGAIEALCFFDSGRTDFFGERFYWRDPEGGFYIAGLGIAAQLSSDLAEGRFSYIGRSWNELIQGGIIVNPYKEAGLGPLMFGGFSFDPHKQKTALWSKYPDSLFHIPRFMLTVAGGEAFLTTNVVCTKHDGISLFKKVAGERESLLKNIGTRMDVEVPSLKEIKEIAAGEWKGTVMEAVTQLQEGPLKKVVLARELRLLFESEVESGAVLGRLELEQKASFIFSFESGGDSFIGASPERLIKKRGRSVRSACLAGSIQRGKTGNEDTMLGNQLLSDEKNLKEHQYVVDMIRDAMEKTCDSVVIPDQPQLMKVRDIQHLYTPVEGIAKESSSLLDIVERLHPTPALGGLPKEAAIAKIRELETLDRGLYAAPIGWMDYAGNGEFAVAIRSGLIQGKEASLFAGCGVVANSDAESEYLETGLKFRPMLSALGGIKE</sequence>
<dbReference type="GO" id="GO:0009697">
    <property type="term" value="P:salicylic acid biosynthetic process"/>
    <property type="evidence" value="ECO:0007669"/>
    <property type="project" value="TreeGrafter"/>
</dbReference>